<sequence>MFEGKICEKDLIFYDRMFSQATNSLVLRNEFREYLCDLEVLRSAHQSFTFYGRDSKKSLDTIIKIMHQTADQIDRAIMNLCSSKMVNYFIPSVYKDIQTTTTNKRRYKQIKGLKQFIIKNCLFSDICTGMLLLATLCYLCGEYKEVVIIVQKVLKKIKSYTLYFGYSRNKDSDHQYISAMCGKDFTLYQKLAHDNKLYPQDIETELVQHSSFQVVFIPPVVYCNVLLSLSYYHMECINRINFTLNELYIAAVHNEKFINPKERPLANALLQRCLQIYKKSINVKTSLLGLIRNNACKAVVIKMQGFKIFDSVSKGMILKKSKDRYLDSVKYKIDIKRCVVFRDERIRRRIYPKDKRIQIIVSKINFKIK</sequence>
<organism evidence="1 2">
    <name type="scientific">Tegillarca granosa</name>
    <name type="common">Malaysian cockle</name>
    <name type="synonym">Anadara granosa</name>
    <dbReference type="NCBI Taxonomy" id="220873"/>
    <lineage>
        <taxon>Eukaryota</taxon>
        <taxon>Metazoa</taxon>
        <taxon>Spiralia</taxon>
        <taxon>Lophotrochozoa</taxon>
        <taxon>Mollusca</taxon>
        <taxon>Bivalvia</taxon>
        <taxon>Autobranchia</taxon>
        <taxon>Pteriomorphia</taxon>
        <taxon>Arcoida</taxon>
        <taxon>Arcoidea</taxon>
        <taxon>Arcidae</taxon>
        <taxon>Tegillarca</taxon>
    </lineage>
</organism>
<gene>
    <name evidence="1" type="ORF">KUTeg_011074</name>
</gene>
<evidence type="ECO:0000313" key="1">
    <source>
        <dbReference type="EMBL" id="KAJ8311719.1"/>
    </source>
</evidence>
<proteinExistence type="predicted"/>
<dbReference type="Proteomes" id="UP001217089">
    <property type="component" value="Unassembled WGS sequence"/>
</dbReference>
<accession>A0ABQ9F2S8</accession>
<name>A0ABQ9F2S8_TEGGR</name>
<evidence type="ECO:0000313" key="2">
    <source>
        <dbReference type="Proteomes" id="UP001217089"/>
    </source>
</evidence>
<protein>
    <submittedName>
        <fullName evidence="1">Uncharacterized protein</fullName>
    </submittedName>
</protein>
<dbReference type="EMBL" id="JARBDR010000496">
    <property type="protein sequence ID" value="KAJ8311719.1"/>
    <property type="molecule type" value="Genomic_DNA"/>
</dbReference>
<reference evidence="1 2" key="1">
    <citation type="submission" date="2022-12" db="EMBL/GenBank/DDBJ databases">
        <title>Chromosome-level genome of Tegillarca granosa.</title>
        <authorList>
            <person name="Kim J."/>
        </authorList>
    </citation>
    <scope>NUCLEOTIDE SEQUENCE [LARGE SCALE GENOMIC DNA]</scope>
    <source>
        <strain evidence="1">Teg-2019</strain>
        <tissue evidence="1">Adductor muscle</tissue>
    </source>
</reference>
<keyword evidence="2" id="KW-1185">Reference proteome</keyword>
<comment type="caution">
    <text evidence="1">The sequence shown here is derived from an EMBL/GenBank/DDBJ whole genome shotgun (WGS) entry which is preliminary data.</text>
</comment>